<feature type="compositionally biased region" description="Pro residues" evidence="1">
    <location>
        <begin position="338"/>
        <end position="352"/>
    </location>
</feature>
<dbReference type="Proteomes" id="UP000683428">
    <property type="component" value="Chromosome"/>
</dbReference>
<accession>A0A975SPQ5</accession>
<organism evidence="3 4">
    <name type="scientific">Azospira inquinata</name>
    <dbReference type="NCBI Taxonomy" id="2785627"/>
    <lineage>
        <taxon>Bacteria</taxon>
        <taxon>Pseudomonadati</taxon>
        <taxon>Pseudomonadota</taxon>
        <taxon>Betaproteobacteria</taxon>
        <taxon>Rhodocyclales</taxon>
        <taxon>Rhodocyclaceae</taxon>
        <taxon>Azospira</taxon>
    </lineage>
</organism>
<feature type="compositionally biased region" description="Basic and acidic residues" evidence="1">
    <location>
        <begin position="45"/>
        <end position="63"/>
    </location>
</feature>
<feature type="region of interest" description="Disordered" evidence="1">
    <location>
        <begin position="45"/>
        <end position="80"/>
    </location>
</feature>
<dbReference type="PANTHER" id="PTHR21666">
    <property type="entry name" value="PEPTIDASE-RELATED"/>
    <property type="match status" value="1"/>
</dbReference>
<dbReference type="RefSeq" id="WP_216131678.1">
    <property type="nucleotide sequence ID" value="NZ_CP064782.1"/>
</dbReference>
<dbReference type="AlphaFoldDB" id="A0A975SPQ5"/>
<dbReference type="FunFam" id="2.70.70.10:FF:000003">
    <property type="entry name" value="Murein hydrolase activator EnvC"/>
    <property type="match status" value="1"/>
</dbReference>
<protein>
    <submittedName>
        <fullName evidence="3">Peptidoglycan DD-metalloendopeptidase family protein</fullName>
    </submittedName>
</protein>
<evidence type="ECO:0000256" key="1">
    <source>
        <dbReference type="SAM" id="MobiDB-lite"/>
    </source>
</evidence>
<feature type="region of interest" description="Disordered" evidence="1">
    <location>
        <begin position="321"/>
        <end position="357"/>
    </location>
</feature>
<feature type="domain" description="M23ase beta-sheet core" evidence="2">
    <location>
        <begin position="399"/>
        <end position="493"/>
    </location>
</feature>
<dbReference type="GO" id="GO:0004222">
    <property type="term" value="F:metalloendopeptidase activity"/>
    <property type="evidence" value="ECO:0007669"/>
    <property type="project" value="TreeGrafter"/>
</dbReference>
<keyword evidence="4" id="KW-1185">Reference proteome</keyword>
<dbReference type="EMBL" id="CP064782">
    <property type="protein sequence ID" value="QWT49931.1"/>
    <property type="molecule type" value="Genomic_DNA"/>
</dbReference>
<sequence length="500" mass="54564">MSPHFPSAPFPAPSSPRPPHGWSRLAACCLMLIWGLGAIQPALAAKEKERSHKEKDSPPEKTAIRSAQKQMNQKQGDLQDVRGKLTHLRKEVATTEKTRSDVADQLQDVERNISSATRELRDLADQRNSLQDKLHSLADQSRVLSGTLDTQQNQLQKLVVRQYTRGDTDSLRLLLNGNDPNQIARDMYYLAAVAKARSALMQQLGESLKQKQDLAEETKRQEGELARVEAKQKDEQARLESLKQQRQATLAQLSDRIADRRKQITSLQQDEKHLSDLVANLSKSIAEAQAREKARAEAAARARAKAEAAARAKAEAEAKAAARAQALAREKAAKAGKPLPPQKPIPRPAPPPREPELQNEKIPEAVPSGAFARLKGSLHLPVRGAVSNRFGSKRGEGGSWKGVFVRAGAGSEVRAVAGGRVAFADWMRGFGNLLIIDHGDGYMTIYGNNESLYKKAGDTVKGGDVIGAVGSSGGNGESGLYFELRRQGQPLDPLQWVGLK</sequence>
<feature type="compositionally biased region" description="Polar residues" evidence="1">
    <location>
        <begin position="65"/>
        <end position="76"/>
    </location>
</feature>
<proteinExistence type="predicted"/>
<dbReference type="InterPro" id="IPR050570">
    <property type="entry name" value="Cell_wall_metabolism_enzyme"/>
</dbReference>
<evidence type="ECO:0000313" key="4">
    <source>
        <dbReference type="Proteomes" id="UP000683428"/>
    </source>
</evidence>
<dbReference type="PANTHER" id="PTHR21666:SF270">
    <property type="entry name" value="MUREIN HYDROLASE ACTIVATOR ENVC"/>
    <property type="match status" value="1"/>
</dbReference>
<dbReference type="InterPro" id="IPR016047">
    <property type="entry name" value="M23ase_b-sheet_dom"/>
</dbReference>
<dbReference type="Pfam" id="PF01551">
    <property type="entry name" value="Peptidase_M23"/>
    <property type="match status" value="1"/>
</dbReference>
<dbReference type="CDD" id="cd12797">
    <property type="entry name" value="M23_peptidase"/>
    <property type="match status" value="1"/>
</dbReference>
<feature type="region of interest" description="Disordered" evidence="1">
    <location>
        <begin position="212"/>
        <end position="231"/>
    </location>
</feature>
<name>A0A975SPQ5_9RHOO</name>
<reference evidence="3" key="1">
    <citation type="submission" date="2020-11" db="EMBL/GenBank/DDBJ databases">
        <title>Azospira inquinata sp. nov.</title>
        <authorList>
            <person name="Moe W.M."/>
            <person name="Mikes M.C."/>
        </authorList>
    </citation>
    <scope>NUCLEOTIDE SEQUENCE</scope>
    <source>
        <strain evidence="3">Azo-3</strain>
    </source>
</reference>
<dbReference type="KEGG" id="aiq:Azoinq_04825"/>
<evidence type="ECO:0000259" key="2">
    <source>
        <dbReference type="Pfam" id="PF01551"/>
    </source>
</evidence>
<gene>
    <name evidence="3" type="ORF">Azoinq_04825</name>
</gene>
<evidence type="ECO:0000313" key="3">
    <source>
        <dbReference type="EMBL" id="QWT49931.1"/>
    </source>
</evidence>